<evidence type="ECO:0000256" key="1">
    <source>
        <dbReference type="SAM" id="MobiDB-lite"/>
    </source>
</evidence>
<gene>
    <name evidence="2" type="ORF">VF08_01565</name>
</gene>
<comment type="caution">
    <text evidence="2">The sequence shown here is derived from an EMBL/GenBank/DDBJ whole genome shotgun (WGS) entry which is preliminary data.</text>
</comment>
<reference evidence="2 3" key="1">
    <citation type="submission" date="2015-02" db="EMBL/GenBank/DDBJ databases">
        <title>Nostoc linckia genome annotation.</title>
        <authorList>
            <person name="Zhou Z."/>
        </authorList>
    </citation>
    <scope>NUCLEOTIDE SEQUENCE [LARGE SCALE GENOMIC DNA]</scope>
    <source>
        <strain evidence="3">z8</strain>
    </source>
</reference>
<evidence type="ECO:0000313" key="3">
    <source>
        <dbReference type="Proteomes" id="UP000222310"/>
    </source>
</evidence>
<dbReference type="GeneID" id="57092005"/>
<accession>A0A9Q5ZH58</accession>
<organism evidence="2 3">
    <name type="scientific">Nostoc linckia z8</name>
    <dbReference type="NCBI Taxonomy" id="1628746"/>
    <lineage>
        <taxon>Bacteria</taxon>
        <taxon>Bacillati</taxon>
        <taxon>Cyanobacteriota</taxon>
        <taxon>Cyanophyceae</taxon>
        <taxon>Nostocales</taxon>
        <taxon>Nostocaceae</taxon>
        <taxon>Nostoc</taxon>
    </lineage>
</organism>
<dbReference type="EMBL" id="LAHD01000002">
    <property type="protein sequence ID" value="PHK07311.1"/>
    <property type="molecule type" value="Genomic_DNA"/>
</dbReference>
<dbReference type="RefSeq" id="WP_099065819.1">
    <property type="nucleotide sequence ID" value="NZ_LAHD01000002.1"/>
</dbReference>
<dbReference type="AlphaFoldDB" id="A0A9Q5ZH58"/>
<feature type="compositionally biased region" description="Polar residues" evidence="1">
    <location>
        <begin position="65"/>
        <end position="77"/>
    </location>
</feature>
<sequence>MNDEDTAREDKPPIAYGGAGSGGTMFLYPFSSVEDSYKNYLINKEAGLLGGAATSHTEETISGGAATSNINQDNLEG</sequence>
<evidence type="ECO:0000313" key="2">
    <source>
        <dbReference type="EMBL" id="PHK07311.1"/>
    </source>
</evidence>
<feature type="region of interest" description="Disordered" evidence="1">
    <location>
        <begin position="1"/>
        <end position="22"/>
    </location>
</feature>
<name>A0A9Q5ZH58_NOSLI</name>
<protein>
    <submittedName>
        <fullName evidence="2">Uncharacterized protein</fullName>
    </submittedName>
</protein>
<proteinExistence type="predicted"/>
<feature type="region of interest" description="Disordered" evidence="1">
    <location>
        <begin position="57"/>
        <end position="77"/>
    </location>
</feature>
<dbReference type="Proteomes" id="UP000222310">
    <property type="component" value="Unassembled WGS sequence"/>
</dbReference>